<reference evidence="1 2" key="1">
    <citation type="submission" date="2021-06" db="EMBL/GenBank/DDBJ databases">
        <title>Caerostris extrusa draft genome.</title>
        <authorList>
            <person name="Kono N."/>
            <person name="Arakawa K."/>
        </authorList>
    </citation>
    <scope>NUCLEOTIDE SEQUENCE [LARGE SCALE GENOMIC DNA]</scope>
</reference>
<name>A0AAV4M4K8_CAEEX</name>
<dbReference type="AlphaFoldDB" id="A0AAV4M4K8"/>
<gene>
    <name evidence="1" type="ORF">CEXT_258711</name>
</gene>
<accession>A0AAV4M4K8</accession>
<sequence length="151" mass="16941">MMMMMMINHCVGLLEETGGLSCHHRCRCQEYEPLSPLRVALAESNKQLKLQMTCWETASDLTGSRPMCTLWASVTSTPSCTTNPSQPSSTGCYWGAGYDAATECSSMPPRRRNKRTFKNSIRQHVCRDSNQPGAAEFRDHRVFAAAWCRTV</sequence>
<dbReference type="Proteomes" id="UP001054945">
    <property type="component" value="Unassembled WGS sequence"/>
</dbReference>
<proteinExistence type="predicted"/>
<dbReference type="EMBL" id="BPLR01019338">
    <property type="protein sequence ID" value="GIX66765.1"/>
    <property type="molecule type" value="Genomic_DNA"/>
</dbReference>
<keyword evidence="2" id="KW-1185">Reference proteome</keyword>
<organism evidence="1 2">
    <name type="scientific">Caerostris extrusa</name>
    <name type="common">Bark spider</name>
    <name type="synonym">Caerostris bankana</name>
    <dbReference type="NCBI Taxonomy" id="172846"/>
    <lineage>
        <taxon>Eukaryota</taxon>
        <taxon>Metazoa</taxon>
        <taxon>Ecdysozoa</taxon>
        <taxon>Arthropoda</taxon>
        <taxon>Chelicerata</taxon>
        <taxon>Arachnida</taxon>
        <taxon>Araneae</taxon>
        <taxon>Araneomorphae</taxon>
        <taxon>Entelegynae</taxon>
        <taxon>Araneoidea</taxon>
        <taxon>Araneidae</taxon>
        <taxon>Caerostris</taxon>
    </lineage>
</organism>
<protein>
    <submittedName>
        <fullName evidence="1">Uncharacterized protein</fullName>
    </submittedName>
</protein>
<evidence type="ECO:0000313" key="1">
    <source>
        <dbReference type="EMBL" id="GIX66765.1"/>
    </source>
</evidence>
<comment type="caution">
    <text evidence="1">The sequence shown here is derived from an EMBL/GenBank/DDBJ whole genome shotgun (WGS) entry which is preliminary data.</text>
</comment>
<evidence type="ECO:0000313" key="2">
    <source>
        <dbReference type="Proteomes" id="UP001054945"/>
    </source>
</evidence>